<keyword evidence="3" id="KW-1185">Reference proteome</keyword>
<evidence type="ECO:0000313" key="2">
    <source>
        <dbReference type="EMBL" id="EFJ18859.1"/>
    </source>
</evidence>
<dbReference type="InParanoid" id="D8S9Q5"/>
<dbReference type="KEGG" id="smo:SELMODRAFT_5696"/>
<sequence length="56" mass="5724">GTFGVPGAQGYLNNLGPPRPESARGGEPELDLGHFLGPGARGYLNNLGPPGPRKCP</sequence>
<dbReference type="HOGENOM" id="CLU_3020543_0_0_1"/>
<evidence type="ECO:0000313" key="3">
    <source>
        <dbReference type="Proteomes" id="UP000001514"/>
    </source>
</evidence>
<proteinExistence type="predicted"/>
<feature type="non-terminal residue" evidence="2">
    <location>
        <position position="56"/>
    </location>
</feature>
<accession>D8S9Q5</accession>
<dbReference type="EMBL" id="GL377608">
    <property type="protein sequence ID" value="EFJ18859.1"/>
    <property type="molecule type" value="Genomic_DNA"/>
</dbReference>
<reference evidence="2 3" key="1">
    <citation type="journal article" date="2011" name="Science">
        <title>The Selaginella genome identifies genetic changes associated with the evolution of vascular plants.</title>
        <authorList>
            <person name="Banks J.A."/>
            <person name="Nishiyama T."/>
            <person name="Hasebe M."/>
            <person name="Bowman J.L."/>
            <person name="Gribskov M."/>
            <person name="dePamphilis C."/>
            <person name="Albert V.A."/>
            <person name="Aono N."/>
            <person name="Aoyama T."/>
            <person name="Ambrose B.A."/>
            <person name="Ashton N.W."/>
            <person name="Axtell M.J."/>
            <person name="Barker E."/>
            <person name="Barker M.S."/>
            <person name="Bennetzen J.L."/>
            <person name="Bonawitz N.D."/>
            <person name="Chapple C."/>
            <person name="Cheng C."/>
            <person name="Correa L.G."/>
            <person name="Dacre M."/>
            <person name="DeBarry J."/>
            <person name="Dreyer I."/>
            <person name="Elias M."/>
            <person name="Engstrom E.M."/>
            <person name="Estelle M."/>
            <person name="Feng L."/>
            <person name="Finet C."/>
            <person name="Floyd S.K."/>
            <person name="Frommer W.B."/>
            <person name="Fujita T."/>
            <person name="Gramzow L."/>
            <person name="Gutensohn M."/>
            <person name="Harholt J."/>
            <person name="Hattori M."/>
            <person name="Heyl A."/>
            <person name="Hirai T."/>
            <person name="Hiwatashi Y."/>
            <person name="Ishikawa M."/>
            <person name="Iwata M."/>
            <person name="Karol K.G."/>
            <person name="Koehler B."/>
            <person name="Kolukisaoglu U."/>
            <person name="Kubo M."/>
            <person name="Kurata T."/>
            <person name="Lalonde S."/>
            <person name="Li K."/>
            <person name="Li Y."/>
            <person name="Litt A."/>
            <person name="Lyons E."/>
            <person name="Manning G."/>
            <person name="Maruyama T."/>
            <person name="Michael T.P."/>
            <person name="Mikami K."/>
            <person name="Miyazaki S."/>
            <person name="Morinaga S."/>
            <person name="Murata T."/>
            <person name="Mueller-Roeber B."/>
            <person name="Nelson D.R."/>
            <person name="Obara M."/>
            <person name="Oguri Y."/>
            <person name="Olmstead R.G."/>
            <person name="Onodera N."/>
            <person name="Petersen B.L."/>
            <person name="Pils B."/>
            <person name="Prigge M."/>
            <person name="Rensing S.A."/>
            <person name="Riano-Pachon D.M."/>
            <person name="Roberts A.W."/>
            <person name="Sato Y."/>
            <person name="Scheller H.V."/>
            <person name="Schulz B."/>
            <person name="Schulz C."/>
            <person name="Shakirov E.V."/>
            <person name="Shibagaki N."/>
            <person name="Shinohara N."/>
            <person name="Shippen D.E."/>
            <person name="Soerensen I."/>
            <person name="Sotooka R."/>
            <person name="Sugimoto N."/>
            <person name="Sugita M."/>
            <person name="Sumikawa N."/>
            <person name="Tanurdzic M."/>
            <person name="Theissen G."/>
            <person name="Ulvskov P."/>
            <person name="Wakazuki S."/>
            <person name="Weng J.K."/>
            <person name="Willats W.W."/>
            <person name="Wipf D."/>
            <person name="Wolf P.G."/>
            <person name="Yang L."/>
            <person name="Zimmer A.D."/>
            <person name="Zhu Q."/>
            <person name="Mitros T."/>
            <person name="Hellsten U."/>
            <person name="Loque D."/>
            <person name="Otillar R."/>
            <person name="Salamov A."/>
            <person name="Schmutz J."/>
            <person name="Shapiro H."/>
            <person name="Lindquist E."/>
            <person name="Lucas S."/>
            <person name="Rokhsar D."/>
            <person name="Grigoriev I.V."/>
        </authorList>
    </citation>
    <scope>NUCLEOTIDE SEQUENCE [LARGE SCALE GENOMIC DNA]</scope>
</reference>
<feature type="non-terminal residue" evidence="2">
    <location>
        <position position="1"/>
    </location>
</feature>
<gene>
    <name evidence="2" type="ORF">SELMODRAFT_5696</name>
</gene>
<dbReference type="Proteomes" id="UP000001514">
    <property type="component" value="Unassembled WGS sequence"/>
</dbReference>
<protein>
    <submittedName>
        <fullName evidence="2">Uncharacterized protein</fullName>
    </submittedName>
</protein>
<name>D8S9Q5_SELML</name>
<organism evidence="3">
    <name type="scientific">Selaginella moellendorffii</name>
    <name type="common">Spikemoss</name>
    <dbReference type="NCBI Taxonomy" id="88036"/>
    <lineage>
        <taxon>Eukaryota</taxon>
        <taxon>Viridiplantae</taxon>
        <taxon>Streptophyta</taxon>
        <taxon>Embryophyta</taxon>
        <taxon>Tracheophyta</taxon>
        <taxon>Lycopodiopsida</taxon>
        <taxon>Selaginellales</taxon>
        <taxon>Selaginellaceae</taxon>
        <taxon>Selaginella</taxon>
    </lineage>
</organism>
<dbReference type="AlphaFoldDB" id="D8S9Q5"/>
<dbReference type="Gramene" id="EFJ18859">
    <property type="protein sequence ID" value="EFJ18859"/>
    <property type="gene ID" value="SELMODRAFT_5696"/>
</dbReference>
<feature type="region of interest" description="Disordered" evidence="1">
    <location>
        <begin position="1"/>
        <end position="56"/>
    </location>
</feature>
<evidence type="ECO:0000256" key="1">
    <source>
        <dbReference type="SAM" id="MobiDB-lite"/>
    </source>
</evidence>